<dbReference type="PANTHER" id="PTHR23359">
    <property type="entry name" value="NUCLEOTIDE KINASE"/>
    <property type="match status" value="1"/>
</dbReference>
<feature type="binding site" evidence="5">
    <location>
        <begin position="76"/>
        <end position="78"/>
    </location>
    <ligand>
        <name>AMP</name>
        <dbReference type="ChEBI" id="CHEBI:456215"/>
    </ligand>
</feature>
<feature type="binding site" evidence="5">
    <location>
        <position position="190"/>
    </location>
    <ligand>
        <name>AMP</name>
        <dbReference type="ChEBI" id="CHEBI:456215"/>
    </ligand>
</feature>
<keyword evidence="3 5" id="KW-0547">Nucleotide-binding</keyword>
<dbReference type="Pfam" id="PF05191">
    <property type="entry name" value="ADK_lid"/>
    <property type="match status" value="1"/>
</dbReference>
<keyword evidence="5 7" id="KW-0067">ATP-binding</keyword>
<keyword evidence="10" id="KW-1185">Reference proteome</keyword>
<dbReference type="InterPro" id="IPR000850">
    <property type="entry name" value="Adenylat/UMP-CMP_kin"/>
</dbReference>
<dbReference type="GO" id="GO:0044209">
    <property type="term" value="P:AMP salvage"/>
    <property type="evidence" value="ECO:0007669"/>
    <property type="project" value="UniProtKB-UniRule"/>
</dbReference>
<dbReference type="OrthoDB" id="9805030at2"/>
<name>A0A3R9NW04_9BACT</name>
<dbReference type="UniPathway" id="UPA00588">
    <property type="reaction ID" value="UER00649"/>
</dbReference>
<comment type="caution">
    <text evidence="9">The sequence shown here is derived from an EMBL/GenBank/DDBJ whole genome shotgun (WGS) entry which is preliminary data.</text>
</comment>
<evidence type="ECO:0000256" key="3">
    <source>
        <dbReference type="ARBA" id="ARBA00022741"/>
    </source>
</evidence>
<comment type="domain">
    <text evidence="5">Consists of three domains, a large central CORE domain and two small peripheral domains, NMPbind and LID, which undergo movements during catalysis. The LID domain closes over the site of phosphoryl transfer upon ATP binding. Assembling and dissambling the active center during each catalytic cycle provides an effective means to prevent ATP hydrolysis.</text>
</comment>
<evidence type="ECO:0000256" key="2">
    <source>
        <dbReference type="ARBA" id="ARBA00022727"/>
    </source>
</evidence>
<dbReference type="EC" id="2.7.4.3" evidence="5 7"/>
<dbReference type="SUPFAM" id="SSF52540">
    <property type="entry name" value="P-loop containing nucleoside triphosphate hydrolases"/>
    <property type="match status" value="1"/>
</dbReference>
<evidence type="ECO:0000256" key="5">
    <source>
        <dbReference type="HAMAP-Rule" id="MF_00235"/>
    </source>
</evidence>
<dbReference type="Gene3D" id="3.40.50.300">
    <property type="entry name" value="P-loop containing nucleotide triphosphate hydrolases"/>
    <property type="match status" value="1"/>
</dbReference>
<dbReference type="AlphaFoldDB" id="A0A3R9NW04"/>
<evidence type="ECO:0000313" key="9">
    <source>
        <dbReference type="EMBL" id="RSL18096.1"/>
    </source>
</evidence>
<dbReference type="NCBIfam" id="TIGR01351">
    <property type="entry name" value="adk"/>
    <property type="match status" value="1"/>
</dbReference>
<comment type="subunit">
    <text evidence="5 7">Monomer.</text>
</comment>
<feature type="region of interest" description="NMP" evidence="5">
    <location>
        <begin position="49"/>
        <end position="78"/>
    </location>
</feature>
<feature type="binding site" evidence="5">
    <location>
        <begin position="29"/>
        <end position="34"/>
    </location>
    <ligand>
        <name>ATP</name>
        <dbReference type="ChEBI" id="CHEBI:30616"/>
    </ligand>
</feature>
<dbReference type="InterPro" id="IPR006259">
    <property type="entry name" value="Adenyl_kin_sub"/>
</dbReference>
<keyword evidence="2 5" id="KW-0545">Nucleotide biosynthesis</keyword>
<dbReference type="CDD" id="cd01428">
    <property type="entry name" value="ADK"/>
    <property type="match status" value="1"/>
</dbReference>
<comment type="similarity">
    <text evidence="5 6">Belongs to the adenylate kinase family.</text>
</comment>
<dbReference type="PROSITE" id="PS00113">
    <property type="entry name" value="ADENYLATE_KINASE"/>
    <property type="match status" value="1"/>
</dbReference>
<dbReference type="HAMAP" id="MF_00235">
    <property type="entry name" value="Adenylate_kinase_Adk"/>
    <property type="match status" value="1"/>
</dbReference>
<dbReference type="GO" id="GO:0005737">
    <property type="term" value="C:cytoplasm"/>
    <property type="evidence" value="ECO:0007669"/>
    <property type="project" value="UniProtKB-SubCell"/>
</dbReference>
<accession>A0A3R9NW04</accession>
<feature type="domain" description="Adenylate kinase active site lid" evidence="8">
    <location>
        <begin position="149"/>
        <end position="181"/>
    </location>
</feature>
<evidence type="ECO:0000256" key="1">
    <source>
        <dbReference type="ARBA" id="ARBA00022679"/>
    </source>
</evidence>
<feature type="binding site" evidence="5">
    <location>
        <begin position="155"/>
        <end position="156"/>
    </location>
    <ligand>
        <name>ATP</name>
        <dbReference type="ChEBI" id="CHEBI:30616"/>
    </ligand>
</feature>
<dbReference type="InterPro" id="IPR007862">
    <property type="entry name" value="Adenylate_kinase_lid-dom"/>
</dbReference>
<feature type="binding site" evidence="5">
    <location>
        <position position="55"/>
    </location>
    <ligand>
        <name>AMP</name>
        <dbReference type="ChEBI" id="CHEBI:456215"/>
    </ligand>
</feature>
<feature type="binding site" evidence="5">
    <location>
        <position position="50"/>
    </location>
    <ligand>
        <name>AMP</name>
        <dbReference type="ChEBI" id="CHEBI:456215"/>
    </ligand>
</feature>
<feature type="binding site" evidence="5">
    <location>
        <begin position="104"/>
        <end position="107"/>
    </location>
    <ligand>
        <name>AMP</name>
        <dbReference type="ChEBI" id="CHEBI:456215"/>
    </ligand>
</feature>
<dbReference type="GO" id="GO:0005524">
    <property type="term" value="F:ATP binding"/>
    <property type="evidence" value="ECO:0007669"/>
    <property type="project" value="UniProtKB-UniRule"/>
</dbReference>
<reference evidence="9 10" key="1">
    <citation type="submission" date="2018-12" db="EMBL/GenBank/DDBJ databases">
        <title>Sequencing of bacterial isolates from soil warming experiment in Harvard Forest, Massachusetts, USA.</title>
        <authorList>
            <person name="Deangelis K."/>
        </authorList>
    </citation>
    <scope>NUCLEOTIDE SEQUENCE [LARGE SCALE GENOMIC DNA]</scope>
    <source>
        <strain evidence="9 10">EB153</strain>
    </source>
</reference>
<dbReference type="NCBIfam" id="NF011100">
    <property type="entry name" value="PRK14527.1"/>
    <property type="match status" value="1"/>
</dbReference>
<dbReference type="InterPro" id="IPR033690">
    <property type="entry name" value="Adenylat_kinase_CS"/>
</dbReference>
<feature type="binding site" evidence="5">
    <location>
        <position position="147"/>
    </location>
    <ligand>
        <name>ATP</name>
        <dbReference type="ChEBI" id="CHEBI:30616"/>
    </ligand>
</feature>
<dbReference type="InterPro" id="IPR027417">
    <property type="entry name" value="P-loop_NTPase"/>
</dbReference>
<feature type="binding site" evidence="5">
    <location>
        <position position="179"/>
    </location>
    <ligand>
        <name>AMP</name>
        <dbReference type="ChEBI" id="CHEBI:456215"/>
    </ligand>
</feature>
<comment type="caution">
    <text evidence="5">Lacks conserved residue(s) required for the propagation of feature annotation.</text>
</comment>
<keyword evidence="1 5" id="KW-0808">Transferase</keyword>
<dbReference type="PRINTS" id="PR00094">
    <property type="entry name" value="ADENYLTKNASE"/>
</dbReference>
<comment type="pathway">
    <text evidence="5">Purine metabolism; AMP biosynthesis via salvage pathway; AMP from ADP: step 1/1.</text>
</comment>
<protein>
    <recommendedName>
        <fullName evidence="5 7">Adenylate kinase</fullName>
        <shortName evidence="5">AK</shortName>
        <ecNumber evidence="5 7">2.7.4.3</ecNumber>
    </recommendedName>
    <alternativeName>
        <fullName evidence="5">ATP-AMP transphosphorylase</fullName>
    </alternativeName>
    <alternativeName>
        <fullName evidence="5">ATP:AMP phosphotransferase</fullName>
    </alternativeName>
    <alternativeName>
        <fullName evidence="5">Adenylate monophosphate kinase</fullName>
    </alternativeName>
</protein>
<dbReference type="EMBL" id="RSDW01000001">
    <property type="protein sequence ID" value="RSL18096.1"/>
    <property type="molecule type" value="Genomic_DNA"/>
</dbReference>
<keyword evidence="5" id="KW-0963">Cytoplasm</keyword>
<feature type="binding site" evidence="5">
    <location>
        <position position="218"/>
    </location>
    <ligand>
        <name>ATP</name>
        <dbReference type="ChEBI" id="CHEBI:30616"/>
    </ligand>
</feature>
<evidence type="ECO:0000256" key="6">
    <source>
        <dbReference type="RuleBase" id="RU003330"/>
    </source>
</evidence>
<dbReference type="NCBIfam" id="NF001381">
    <property type="entry name" value="PRK00279.1-3"/>
    <property type="match status" value="1"/>
</dbReference>
<dbReference type="FunFam" id="3.40.50.300:FF:000106">
    <property type="entry name" value="Adenylate kinase mitochondrial"/>
    <property type="match status" value="1"/>
</dbReference>
<evidence type="ECO:0000259" key="8">
    <source>
        <dbReference type="Pfam" id="PF05191"/>
    </source>
</evidence>
<comment type="subcellular location">
    <subcellularLocation>
        <location evidence="5 7">Cytoplasm</location>
    </subcellularLocation>
</comment>
<sequence>MTIDSATHRPAPAETNFLPGPVLLLGAPGVGKGTQAKRLMAEFGIPQISTGDLLRENIAKGTELGKAARSLMDQGQLVSDDLVNQMVADRLAQPDVARGYILDGFPRTINQAEWVDREIASKAQTLPIVAISIVVSYDQLLHRITGRRISPAGRIYNVYSNPPVVSGICDVDGSVLVQRSDDSEVVFTERMKTFEAQTAPVVEHYRRQGRFEEVNGDQAVEQVTVEITAALKRLRQKGPKS</sequence>
<evidence type="ECO:0000256" key="7">
    <source>
        <dbReference type="RuleBase" id="RU003331"/>
    </source>
</evidence>
<dbReference type="RefSeq" id="WP_125486502.1">
    <property type="nucleotide sequence ID" value="NZ_RSDW01000001.1"/>
</dbReference>
<dbReference type="Pfam" id="PF00406">
    <property type="entry name" value="ADK"/>
    <property type="match status" value="1"/>
</dbReference>
<dbReference type="GO" id="GO:0004017">
    <property type="term" value="F:AMP kinase activity"/>
    <property type="evidence" value="ECO:0007669"/>
    <property type="project" value="UniProtKB-UniRule"/>
</dbReference>
<gene>
    <name evidence="5" type="primary">adk</name>
    <name evidence="9" type="ORF">EDE15_3652</name>
</gene>
<keyword evidence="4 5" id="KW-0418">Kinase</keyword>
<organism evidence="9 10">
    <name type="scientific">Edaphobacter aggregans</name>
    <dbReference type="NCBI Taxonomy" id="570835"/>
    <lineage>
        <taxon>Bacteria</taxon>
        <taxon>Pseudomonadati</taxon>
        <taxon>Acidobacteriota</taxon>
        <taxon>Terriglobia</taxon>
        <taxon>Terriglobales</taxon>
        <taxon>Acidobacteriaceae</taxon>
        <taxon>Edaphobacter</taxon>
    </lineage>
</organism>
<dbReference type="Proteomes" id="UP000269669">
    <property type="component" value="Unassembled WGS sequence"/>
</dbReference>
<proteinExistence type="inferred from homology"/>
<comment type="catalytic activity">
    <reaction evidence="5 7">
        <text>AMP + ATP = 2 ADP</text>
        <dbReference type="Rhea" id="RHEA:12973"/>
        <dbReference type="ChEBI" id="CHEBI:30616"/>
        <dbReference type="ChEBI" id="CHEBI:456215"/>
        <dbReference type="ChEBI" id="CHEBI:456216"/>
        <dbReference type="EC" id="2.7.4.3"/>
    </reaction>
</comment>
<evidence type="ECO:0000256" key="4">
    <source>
        <dbReference type="ARBA" id="ARBA00022777"/>
    </source>
</evidence>
<evidence type="ECO:0000313" key="10">
    <source>
        <dbReference type="Proteomes" id="UP000269669"/>
    </source>
</evidence>
<feature type="binding site" evidence="5">
    <location>
        <position position="111"/>
    </location>
    <ligand>
        <name>AMP</name>
        <dbReference type="ChEBI" id="CHEBI:456215"/>
    </ligand>
</feature>
<comment type="function">
    <text evidence="5">Catalyzes the reversible transfer of the terminal phosphate group between ATP and AMP. Plays an important role in cellular energy homeostasis and in adenine nucleotide metabolism.</text>
</comment>